<comment type="function">
    <text evidence="9">Part of the tripartite ATP-independent periplasmic (TRAP) transport system.</text>
</comment>
<accession>A0A193GE19</accession>
<evidence type="ECO:0000256" key="2">
    <source>
        <dbReference type="ARBA" id="ARBA00022448"/>
    </source>
</evidence>
<dbReference type="Proteomes" id="UP000091926">
    <property type="component" value="Chromosome"/>
</dbReference>
<dbReference type="AlphaFoldDB" id="A0A193GE19"/>
<evidence type="ECO:0000256" key="4">
    <source>
        <dbReference type="ARBA" id="ARBA00022519"/>
    </source>
</evidence>
<keyword evidence="12" id="KW-1185">Reference proteome</keyword>
<evidence type="ECO:0000313" key="12">
    <source>
        <dbReference type="Proteomes" id="UP000091926"/>
    </source>
</evidence>
<evidence type="ECO:0000256" key="6">
    <source>
        <dbReference type="ARBA" id="ARBA00022989"/>
    </source>
</evidence>
<evidence type="ECO:0000256" key="7">
    <source>
        <dbReference type="ARBA" id="ARBA00023136"/>
    </source>
</evidence>
<keyword evidence="4 9" id="KW-0997">Cell inner membrane</keyword>
<dbReference type="GO" id="GO:0015740">
    <property type="term" value="P:C4-dicarboxylate transport"/>
    <property type="evidence" value="ECO:0007669"/>
    <property type="project" value="TreeGrafter"/>
</dbReference>
<feature type="transmembrane region" description="Helical" evidence="9">
    <location>
        <begin position="132"/>
        <end position="149"/>
    </location>
</feature>
<dbReference type="Pfam" id="PF04290">
    <property type="entry name" value="DctQ"/>
    <property type="match status" value="1"/>
</dbReference>
<gene>
    <name evidence="11" type="ORF">BAU07_12840</name>
</gene>
<dbReference type="STRING" id="463014.BAU07_12840"/>
<keyword evidence="2 9" id="KW-0813">Transport</keyword>
<dbReference type="PANTHER" id="PTHR35011:SF2">
    <property type="entry name" value="2,3-DIKETO-L-GULONATE TRAP TRANSPORTER SMALL PERMEASE PROTEIN YIAM"/>
    <property type="match status" value="1"/>
</dbReference>
<proteinExistence type="inferred from homology"/>
<comment type="similarity">
    <text evidence="8 9">Belongs to the TRAP transporter small permease family.</text>
</comment>
<evidence type="ECO:0000259" key="10">
    <source>
        <dbReference type="Pfam" id="PF04290"/>
    </source>
</evidence>
<dbReference type="PANTHER" id="PTHR35011">
    <property type="entry name" value="2,3-DIKETO-L-GULONATE TRAP TRANSPORTER SMALL PERMEASE PROTEIN YIAM"/>
    <property type="match status" value="1"/>
</dbReference>
<sequence>MTDTLLCRLDRALGALLRIFTMACMVGLTVLLALNIVNRAVGMFGMNWFDEVVTTAFAWMVFIGASALWRERDHFIITLVSDCLAGRRLEKLHQLLVALAGLLFAVVLLVYGYRFVSLTSATTPVLELPQSWAYACLPIAGLLMTLYATRDVWSVLRSMCVREPHGAPETLVR</sequence>
<feature type="transmembrane region" description="Helical" evidence="9">
    <location>
        <begin position="95"/>
        <end position="112"/>
    </location>
</feature>
<name>A0A193GE19_9BORD</name>
<dbReference type="InterPro" id="IPR055348">
    <property type="entry name" value="DctQ"/>
</dbReference>
<evidence type="ECO:0000256" key="3">
    <source>
        <dbReference type="ARBA" id="ARBA00022475"/>
    </source>
</evidence>
<evidence type="ECO:0000313" key="11">
    <source>
        <dbReference type="EMBL" id="ANN77863.1"/>
    </source>
</evidence>
<keyword evidence="5 9" id="KW-0812">Transmembrane</keyword>
<dbReference type="GO" id="GO:0005886">
    <property type="term" value="C:plasma membrane"/>
    <property type="evidence" value="ECO:0007669"/>
    <property type="project" value="UniProtKB-SubCell"/>
</dbReference>
<keyword evidence="7 9" id="KW-0472">Membrane</keyword>
<evidence type="ECO:0000256" key="5">
    <source>
        <dbReference type="ARBA" id="ARBA00022692"/>
    </source>
</evidence>
<dbReference type="InterPro" id="IPR007387">
    <property type="entry name" value="TRAP_DctQ"/>
</dbReference>
<organism evidence="11 12">
    <name type="scientific">Bordetella flabilis</name>
    <dbReference type="NCBI Taxonomy" id="463014"/>
    <lineage>
        <taxon>Bacteria</taxon>
        <taxon>Pseudomonadati</taxon>
        <taxon>Pseudomonadota</taxon>
        <taxon>Betaproteobacteria</taxon>
        <taxon>Burkholderiales</taxon>
        <taxon>Alcaligenaceae</taxon>
        <taxon>Bordetella</taxon>
    </lineage>
</organism>
<dbReference type="GO" id="GO:0022857">
    <property type="term" value="F:transmembrane transporter activity"/>
    <property type="evidence" value="ECO:0007669"/>
    <property type="project" value="UniProtKB-UniRule"/>
</dbReference>
<keyword evidence="6 9" id="KW-1133">Transmembrane helix</keyword>
<comment type="subunit">
    <text evidence="9">The complex comprises the extracytoplasmic solute receptor protein and the two transmembrane proteins.</text>
</comment>
<evidence type="ECO:0000256" key="8">
    <source>
        <dbReference type="ARBA" id="ARBA00038436"/>
    </source>
</evidence>
<feature type="transmembrane region" description="Helical" evidence="9">
    <location>
        <begin position="12"/>
        <end position="36"/>
    </location>
</feature>
<dbReference type="KEGG" id="bfz:BAU07_12840"/>
<keyword evidence="3" id="KW-1003">Cell membrane</keyword>
<dbReference type="EMBL" id="CP016172">
    <property type="protein sequence ID" value="ANN77863.1"/>
    <property type="molecule type" value="Genomic_DNA"/>
</dbReference>
<evidence type="ECO:0000256" key="1">
    <source>
        <dbReference type="ARBA" id="ARBA00004429"/>
    </source>
</evidence>
<evidence type="ECO:0000256" key="9">
    <source>
        <dbReference type="RuleBase" id="RU369079"/>
    </source>
</evidence>
<comment type="caution">
    <text evidence="9">Lacks conserved residue(s) required for the propagation of feature annotation.</text>
</comment>
<dbReference type="RefSeq" id="WP_066658217.1">
    <property type="nucleotide sequence ID" value="NZ_CBCSCL010000001.1"/>
</dbReference>
<reference evidence="11 12" key="1">
    <citation type="submission" date="2016-06" db="EMBL/GenBank/DDBJ databases">
        <title>Complete genome sequences of Bordetella bronchialis and Bordetella flabilis.</title>
        <authorList>
            <person name="LiPuma J.J."/>
            <person name="Spilker T."/>
        </authorList>
    </citation>
    <scope>NUCLEOTIDE SEQUENCE [LARGE SCALE GENOMIC DNA]</scope>
    <source>
        <strain evidence="11 12">AU10664</strain>
    </source>
</reference>
<feature type="domain" description="Tripartite ATP-independent periplasmic transporters DctQ component" evidence="10">
    <location>
        <begin position="29"/>
        <end position="157"/>
    </location>
</feature>
<comment type="subcellular location">
    <subcellularLocation>
        <location evidence="1 9">Cell inner membrane</location>
        <topology evidence="1 9">Multi-pass membrane protein</topology>
    </subcellularLocation>
</comment>
<protein>
    <recommendedName>
        <fullName evidence="9">TRAP transporter small permease protein</fullName>
    </recommendedName>
</protein>